<dbReference type="Proteomes" id="UP000054549">
    <property type="component" value="Unassembled WGS sequence"/>
</dbReference>
<evidence type="ECO:0000313" key="2">
    <source>
        <dbReference type="EMBL" id="KIL71064.1"/>
    </source>
</evidence>
<name>A0A0C2TUT7_AMAMK</name>
<proteinExistence type="predicted"/>
<dbReference type="HOGENOM" id="CLU_2922131_0_0_1"/>
<gene>
    <name evidence="2" type="ORF">M378DRAFT_156012</name>
</gene>
<evidence type="ECO:0000313" key="3">
    <source>
        <dbReference type="Proteomes" id="UP000054549"/>
    </source>
</evidence>
<dbReference type="EMBL" id="KN818223">
    <property type="protein sequence ID" value="KIL71064.1"/>
    <property type="molecule type" value="Genomic_DNA"/>
</dbReference>
<dbReference type="AlphaFoldDB" id="A0A0C2TUT7"/>
<sequence length="61" mass="6388">MEGGWTPLRSGNPRLLGCWRCPTAAQGECEEGEVGGAKDDDDGSSSRTEGMYHGVDAVCNA</sequence>
<keyword evidence="3" id="KW-1185">Reference proteome</keyword>
<evidence type="ECO:0000256" key="1">
    <source>
        <dbReference type="SAM" id="MobiDB-lite"/>
    </source>
</evidence>
<dbReference type="InParanoid" id="A0A0C2TUT7"/>
<protein>
    <submittedName>
        <fullName evidence="2">Uncharacterized protein</fullName>
    </submittedName>
</protein>
<organism evidence="2 3">
    <name type="scientific">Amanita muscaria (strain Koide BX008)</name>
    <dbReference type="NCBI Taxonomy" id="946122"/>
    <lineage>
        <taxon>Eukaryota</taxon>
        <taxon>Fungi</taxon>
        <taxon>Dikarya</taxon>
        <taxon>Basidiomycota</taxon>
        <taxon>Agaricomycotina</taxon>
        <taxon>Agaricomycetes</taxon>
        <taxon>Agaricomycetidae</taxon>
        <taxon>Agaricales</taxon>
        <taxon>Pluteineae</taxon>
        <taxon>Amanitaceae</taxon>
        <taxon>Amanita</taxon>
    </lineage>
</organism>
<feature type="compositionally biased region" description="Acidic residues" evidence="1">
    <location>
        <begin position="30"/>
        <end position="43"/>
    </location>
</feature>
<reference evidence="2 3" key="1">
    <citation type="submission" date="2014-04" db="EMBL/GenBank/DDBJ databases">
        <title>Evolutionary Origins and Diversification of the Mycorrhizal Mutualists.</title>
        <authorList>
            <consortium name="DOE Joint Genome Institute"/>
            <consortium name="Mycorrhizal Genomics Consortium"/>
            <person name="Kohler A."/>
            <person name="Kuo A."/>
            <person name="Nagy L.G."/>
            <person name="Floudas D."/>
            <person name="Copeland A."/>
            <person name="Barry K.W."/>
            <person name="Cichocki N."/>
            <person name="Veneault-Fourrey C."/>
            <person name="LaButti K."/>
            <person name="Lindquist E.A."/>
            <person name="Lipzen A."/>
            <person name="Lundell T."/>
            <person name="Morin E."/>
            <person name="Murat C."/>
            <person name="Riley R."/>
            <person name="Ohm R."/>
            <person name="Sun H."/>
            <person name="Tunlid A."/>
            <person name="Henrissat B."/>
            <person name="Grigoriev I.V."/>
            <person name="Hibbett D.S."/>
            <person name="Martin F."/>
        </authorList>
    </citation>
    <scope>NUCLEOTIDE SEQUENCE [LARGE SCALE GENOMIC DNA]</scope>
    <source>
        <strain evidence="2 3">Koide BX008</strain>
    </source>
</reference>
<feature type="region of interest" description="Disordered" evidence="1">
    <location>
        <begin position="30"/>
        <end position="53"/>
    </location>
</feature>
<accession>A0A0C2TUT7</accession>